<keyword evidence="3" id="KW-1017">Isopeptide bond</keyword>
<dbReference type="InterPro" id="IPR013083">
    <property type="entry name" value="Znf_RING/FYVE/PHD"/>
</dbReference>
<dbReference type="AlphaFoldDB" id="A0AAD9UEB3"/>
<dbReference type="Pfam" id="PF16737">
    <property type="entry name" value="PHF12_MRG_bd"/>
    <property type="match status" value="1"/>
</dbReference>
<comment type="subunit">
    <text evidence="13">Component of SIN3 complexes. Interacts with SIN3A in a complex composed of HDAC1, SAP30 and SIN3A. Component of the SIN3B complex, which includes SIN3B, HDAC2 or HDAC1, PHF12 and MORF4L1; interacts directly with all subunits. Interacts with TLE5.</text>
</comment>
<evidence type="ECO:0000259" key="18">
    <source>
        <dbReference type="PROSITE" id="PS50006"/>
    </source>
</evidence>
<name>A0AAD9UEB3_RIDPI</name>
<evidence type="ECO:0000256" key="7">
    <source>
        <dbReference type="ARBA" id="ARBA00022771"/>
    </source>
</evidence>
<dbReference type="InterPro" id="IPR008984">
    <property type="entry name" value="SMAD_FHA_dom_sf"/>
</dbReference>
<protein>
    <recommendedName>
        <fullName evidence="14">PHD finger protein 12</fullName>
    </recommendedName>
    <alternativeName>
        <fullName evidence="15">PHD factor 1</fullName>
    </alternativeName>
</protein>
<evidence type="ECO:0000313" key="21">
    <source>
        <dbReference type="Proteomes" id="UP001209878"/>
    </source>
</evidence>
<dbReference type="SUPFAM" id="SSF57903">
    <property type="entry name" value="FYVE/PHD zinc finger"/>
    <property type="match status" value="2"/>
</dbReference>
<accession>A0AAD9UEB3</accession>
<dbReference type="FunFam" id="3.30.40.10:FF:000164">
    <property type="entry name" value="PHD finger protein 12"/>
    <property type="match status" value="1"/>
</dbReference>
<dbReference type="Pfam" id="PF00628">
    <property type="entry name" value="PHD"/>
    <property type="match status" value="2"/>
</dbReference>
<evidence type="ECO:0000256" key="5">
    <source>
        <dbReference type="ARBA" id="ARBA00022723"/>
    </source>
</evidence>
<evidence type="ECO:0000256" key="11">
    <source>
        <dbReference type="ARBA" id="ARBA00023163"/>
    </source>
</evidence>
<evidence type="ECO:0000313" key="20">
    <source>
        <dbReference type="EMBL" id="KAK2186214.1"/>
    </source>
</evidence>
<evidence type="ECO:0000256" key="9">
    <source>
        <dbReference type="ARBA" id="ARBA00022843"/>
    </source>
</evidence>
<proteinExistence type="predicted"/>
<evidence type="ECO:0000256" key="17">
    <source>
        <dbReference type="SAM" id="MobiDB-lite"/>
    </source>
</evidence>
<dbReference type="EMBL" id="JAODUO010000209">
    <property type="protein sequence ID" value="KAK2186214.1"/>
    <property type="molecule type" value="Genomic_DNA"/>
</dbReference>
<keyword evidence="11" id="KW-0804">Transcription</keyword>
<feature type="compositionally biased region" description="Polar residues" evidence="17">
    <location>
        <begin position="336"/>
        <end position="362"/>
    </location>
</feature>
<evidence type="ECO:0000256" key="4">
    <source>
        <dbReference type="ARBA" id="ARBA00022553"/>
    </source>
</evidence>
<evidence type="ECO:0000256" key="10">
    <source>
        <dbReference type="ARBA" id="ARBA00023015"/>
    </source>
</evidence>
<dbReference type="InterPro" id="IPR031966">
    <property type="entry name" value="PHF12_MRG-bd"/>
</dbReference>
<dbReference type="Gene3D" id="6.10.20.60">
    <property type="entry name" value="PHD finger protein 12"/>
    <property type="match status" value="1"/>
</dbReference>
<dbReference type="GO" id="GO:0070822">
    <property type="term" value="C:Sin3-type complex"/>
    <property type="evidence" value="ECO:0007669"/>
    <property type="project" value="TreeGrafter"/>
</dbReference>
<dbReference type="CDD" id="cd15533">
    <property type="entry name" value="PHD1_PHF12"/>
    <property type="match status" value="1"/>
</dbReference>
<feature type="region of interest" description="Disordered" evidence="17">
    <location>
        <begin position="336"/>
        <end position="363"/>
    </location>
</feature>
<evidence type="ECO:0000256" key="16">
    <source>
        <dbReference type="PROSITE-ProRule" id="PRU00146"/>
    </source>
</evidence>
<keyword evidence="5" id="KW-0479">Metal-binding</keyword>
<evidence type="ECO:0000256" key="2">
    <source>
        <dbReference type="ARBA" id="ARBA00022491"/>
    </source>
</evidence>
<dbReference type="CDD" id="cd15534">
    <property type="entry name" value="PHD2_PHF12_Rco1"/>
    <property type="match status" value="1"/>
</dbReference>
<dbReference type="InterPro" id="IPR042163">
    <property type="entry name" value="PHF12"/>
</dbReference>
<gene>
    <name evidence="20" type="ORF">NP493_210g00034</name>
</gene>
<dbReference type="PROSITE" id="PS01359">
    <property type="entry name" value="ZF_PHD_1"/>
    <property type="match status" value="1"/>
</dbReference>
<dbReference type="FunFam" id="3.30.40.10:FF:000154">
    <property type="entry name" value="PHD finger protein 12"/>
    <property type="match status" value="1"/>
</dbReference>
<dbReference type="GO" id="GO:0008270">
    <property type="term" value="F:zinc ion binding"/>
    <property type="evidence" value="ECO:0007669"/>
    <property type="project" value="UniProtKB-KW"/>
</dbReference>
<evidence type="ECO:0000256" key="13">
    <source>
        <dbReference type="ARBA" id="ARBA00065785"/>
    </source>
</evidence>
<dbReference type="Proteomes" id="UP001209878">
    <property type="component" value="Unassembled WGS sequence"/>
</dbReference>
<dbReference type="PANTHER" id="PTHR46309">
    <property type="entry name" value="PHD FINGER PROTEIN 12"/>
    <property type="match status" value="1"/>
</dbReference>
<dbReference type="InterPro" id="IPR001965">
    <property type="entry name" value="Znf_PHD"/>
</dbReference>
<dbReference type="GO" id="GO:0003714">
    <property type="term" value="F:transcription corepressor activity"/>
    <property type="evidence" value="ECO:0007669"/>
    <property type="project" value="InterPro"/>
</dbReference>
<dbReference type="SMART" id="SM00249">
    <property type="entry name" value="PHD"/>
    <property type="match status" value="2"/>
</dbReference>
<dbReference type="InterPro" id="IPR000253">
    <property type="entry name" value="FHA_dom"/>
</dbReference>
<keyword evidence="8" id="KW-0862">Zinc</keyword>
<dbReference type="GO" id="GO:0000122">
    <property type="term" value="P:negative regulation of transcription by RNA polymerase II"/>
    <property type="evidence" value="ECO:0007669"/>
    <property type="project" value="TreeGrafter"/>
</dbReference>
<dbReference type="InterPro" id="IPR019786">
    <property type="entry name" value="Zinc_finger_PHD-type_CS"/>
</dbReference>
<dbReference type="InterPro" id="IPR011011">
    <property type="entry name" value="Znf_FYVE_PHD"/>
</dbReference>
<evidence type="ECO:0000256" key="12">
    <source>
        <dbReference type="ARBA" id="ARBA00023242"/>
    </source>
</evidence>
<feature type="domain" description="PHD-type" evidence="19">
    <location>
        <begin position="51"/>
        <end position="100"/>
    </location>
</feature>
<feature type="region of interest" description="Disordered" evidence="17">
    <location>
        <begin position="104"/>
        <end position="127"/>
    </location>
</feature>
<feature type="domain" description="PHD-type" evidence="19">
    <location>
        <begin position="216"/>
        <end position="266"/>
    </location>
</feature>
<dbReference type="PANTHER" id="PTHR46309:SF1">
    <property type="entry name" value="PHD FINGER PROTEIN 12"/>
    <property type="match status" value="1"/>
</dbReference>
<dbReference type="PROSITE" id="PS50016">
    <property type="entry name" value="ZF_PHD_2"/>
    <property type="match status" value="2"/>
</dbReference>
<keyword evidence="2" id="KW-0678">Repressor</keyword>
<dbReference type="InterPro" id="IPR038098">
    <property type="entry name" value="PHF12_MRG-bd_sf"/>
</dbReference>
<feature type="domain" description="FHA" evidence="18">
    <location>
        <begin position="777"/>
        <end position="831"/>
    </location>
</feature>
<sequence length="961" mass="103577">MYAANHDVEKSGGLMEEIERLVAPPKSTSSLRKHKIREREYRRRPGKTANHDSCDSCKEGGDLLCCDRCPVAFHLQCHDPPLEEDDVPTGEWLCHKCLVTPHNEDDDTASTCSSKSRQSEPLAAPAKRTTKCLLKDEEPITFDFDMKNDNNEPMHPLMMLAKAVSVMNPRQFELPKDISSHLQLPGSSKRRQCGGYRSASKKLAHELDNGIVPLPAKHCFVCNKSCRVAPLLQCDYCPLLFHMECLDPPLNALPAGRWMCPNHVEHALQDKKLLKSVRLTEKMKLYDLYTGDISQQTVKVQFLNKIHRKHPPFRIKVKHSRRHTVKVPEAVKQMYNSPSPLAVQSSSVTSSHPTPGGTASPQEQEEWLAGLISLQVDIARHLCSSQIKQEKDSDFVSTNTTSSMTTVFTTSKPTASVTPVVKQETVSVSCTGSAVTSAASLSHNTQPSKSCFGAQDRTCSDGDVSNLDGRLASSDSVVVNGPTPSELKKPSGSVSLLNTVSVACMPTVNGEVEVSSNTLKVHHFPSKGALAVSTGAPSGITKLSRSTSVIASAQTSHLSTNSRPNNTLLSKTQVLPPGAYSGKLSTITNVTQVSSNVGSQALSSSQPYKTSRSAGCVTVISGAPPGGSTSSGFKSGRVINAVPQVTTRTSAVTFSGSNNGAPVQTKNISASQLSSSPAIINLNNTLQMCMEGNSDVDLSKLDERLIQILAWQRLQQLVPSVSQKANNTLPNKKTNGVGSTTASTLLSNLGAPEVRARALFCPLSGRGQPVQMPYRVLHIGTGADMDVCLTNYGHCNFVSPKHACIFYDEMSRMYELLNYSEHGTTVDNVLYSCDFSEKRSSTPQATGIVANVRKLIKKNKGASSTVTSVSRTTVKVETDEKPSMYAHANQTRKPCGCKASGSSLIGGSGAGWEGSAQLHHGSYVKLGCLQFFFSIVNQATVLDRRPAGGSTSSLLKSEFQS</sequence>
<keyword evidence="7 16" id="KW-0863">Zinc-finger</keyword>
<organism evidence="20 21">
    <name type="scientific">Ridgeia piscesae</name>
    <name type="common">Tubeworm</name>
    <dbReference type="NCBI Taxonomy" id="27915"/>
    <lineage>
        <taxon>Eukaryota</taxon>
        <taxon>Metazoa</taxon>
        <taxon>Spiralia</taxon>
        <taxon>Lophotrochozoa</taxon>
        <taxon>Annelida</taxon>
        <taxon>Polychaeta</taxon>
        <taxon>Sedentaria</taxon>
        <taxon>Canalipalpata</taxon>
        <taxon>Sabellida</taxon>
        <taxon>Siboglinidae</taxon>
        <taxon>Ridgeia</taxon>
    </lineage>
</organism>
<comment type="subcellular location">
    <subcellularLocation>
        <location evidence="1">Nucleus</location>
    </subcellularLocation>
</comment>
<evidence type="ECO:0000259" key="19">
    <source>
        <dbReference type="PROSITE" id="PS50016"/>
    </source>
</evidence>
<evidence type="ECO:0000256" key="1">
    <source>
        <dbReference type="ARBA" id="ARBA00004123"/>
    </source>
</evidence>
<evidence type="ECO:0000256" key="8">
    <source>
        <dbReference type="ARBA" id="ARBA00022833"/>
    </source>
</evidence>
<dbReference type="Gene3D" id="3.30.40.10">
    <property type="entry name" value="Zinc/RING finger domain, C3HC4 (zinc finger)"/>
    <property type="match status" value="2"/>
</dbReference>
<dbReference type="SUPFAM" id="SSF49879">
    <property type="entry name" value="SMAD/FHA domain"/>
    <property type="match status" value="1"/>
</dbReference>
<dbReference type="CDD" id="cd22703">
    <property type="entry name" value="FHA_PHF12"/>
    <property type="match status" value="1"/>
</dbReference>
<evidence type="ECO:0000256" key="15">
    <source>
        <dbReference type="ARBA" id="ARBA00076589"/>
    </source>
</evidence>
<keyword evidence="9" id="KW-0832">Ubl conjugation</keyword>
<comment type="caution">
    <text evidence="20">The sequence shown here is derived from an EMBL/GenBank/DDBJ whole genome shotgun (WGS) entry which is preliminary data.</text>
</comment>
<keyword evidence="4" id="KW-0597">Phosphoprotein</keyword>
<reference evidence="20" key="1">
    <citation type="journal article" date="2023" name="Mol. Biol. Evol.">
        <title>Third-Generation Sequencing Reveals the Adaptive Role of the Epigenome in Three Deep-Sea Polychaetes.</title>
        <authorList>
            <person name="Perez M."/>
            <person name="Aroh O."/>
            <person name="Sun Y."/>
            <person name="Lan Y."/>
            <person name="Juniper S.K."/>
            <person name="Young C.R."/>
            <person name="Angers B."/>
            <person name="Qian P.Y."/>
        </authorList>
    </citation>
    <scope>NUCLEOTIDE SEQUENCE</scope>
    <source>
        <strain evidence="20">R07B-5</strain>
    </source>
</reference>
<keyword evidence="10" id="KW-0805">Transcription regulation</keyword>
<evidence type="ECO:0000256" key="14">
    <source>
        <dbReference type="ARBA" id="ARBA00068755"/>
    </source>
</evidence>
<feature type="region of interest" description="Disordered" evidence="17">
    <location>
        <begin position="24"/>
        <end position="49"/>
    </location>
</feature>
<keyword evidence="21" id="KW-1185">Reference proteome</keyword>
<keyword evidence="6" id="KW-0677">Repeat</keyword>
<evidence type="ECO:0000256" key="6">
    <source>
        <dbReference type="ARBA" id="ARBA00022737"/>
    </source>
</evidence>
<dbReference type="PROSITE" id="PS50006">
    <property type="entry name" value="FHA_DOMAIN"/>
    <property type="match status" value="1"/>
</dbReference>
<dbReference type="InterPro" id="IPR019787">
    <property type="entry name" value="Znf_PHD-finger"/>
</dbReference>
<evidence type="ECO:0000256" key="3">
    <source>
        <dbReference type="ARBA" id="ARBA00022499"/>
    </source>
</evidence>
<feature type="compositionally biased region" description="Basic and acidic residues" evidence="17">
    <location>
        <begin position="37"/>
        <end position="49"/>
    </location>
</feature>
<keyword evidence="12" id="KW-0539">Nucleus</keyword>